<dbReference type="GO" id="GO:0005507">
    <property type="term" value="F:copper ion binding"/>
    <property type="evidence" value="ECO:0007669"/>
    <property type="project" value="TreeGrafter"/>
</dbReference>
<accession>A0A6B2LU25</accession>
<dbReference type="InterPro" id="IPR004323">
    <property type="entry name" value="Ion_tolerance_CutA"/>
</dbReference>
<dbReference type="Gene3D" id="3.30.70.120">
    <property type="match status" value="1"/>
</dbReference>
<evidence type="ECO:0000313" key="2">
    <source>
        <dbReference type="EMBL" id="NDV40036.1"/>
    </source>
</evidence>
<dbReference type="EMBL" id="GIBP01011067">
    <property type="protein sequence ID" value="NDV40036.1"/>
    <property type="molecule type" value="Transcribed_RNA"/>
</dbReference>
<dbReference type="InterPro" id="IPR015867">
    <property type="entry name" value="N-reg_PII/ATP_PRibTrfase_C"/>
</dbReference>
<sequence>MERKLVACVNLIPGIQSMFWWEGKICNEQEILLMLKTETSLMGEVIKVVKSSHTYSVPEIISIPLGEGNPDYYKWIADSVQNSEKSAL</sequence>
<evidence type="ECO:0008006" key="3">
    <source>
        <dbReference type="Google" id="ProtNLM"/>
    </source>
</evidence>
<dbReference type="PANTHER" id="PTHR23419:SF8">
    <property type="entry name" value="FI09726P"/>
    <property type="match status" value="1"/>
</dbReference>
<proteinExistence type="inferred from homology"/>
<protein>
    <recommendedName>
        <fullName evidence="3">Divalent-cation tolerance protein CutA</fullName>
    </recommendedName>
</protein>
<dbReference type="SUPFAM" id="SSF54913">
    <property type="entry name" value="GlnB-like"/>
    <property type="match status" value="1"/>
</dbReference>
<evidence type="ECO:0000256" key="1">
    <source>
        <dbReference type="ARBA" id="ARBA00010169"/>
    </source>
</evidence>
<dbReference type="Pfam" id="PF03091">
    <property type="entry name" value="CutA1"/>
    <property type="match status" value="1"/>
</dbReference>
<name>A0A6B2LU25_9EUKA</name>
<organism evidence="2">
    <name type="scientific">Arcella intermedia</name>
    <dbReference type="NCBI Taxonomy" id="1963864"/>
    <lineage>
        <taxon>Eukaryota</taxon>
        <taxon>Amoebozoa</taxon>
        <taxon>Tubulinea</taxon>
        <taxon>Elardia</taxon>
        <taxon>Arcellinida</taxon>
        <taxon>Sphaerothecina</taxon>
        <taxon>Arcellidae</taxon>
        <taxon>Arcella</taxon>
    </lineage>
</organism>
<dbReference type="GO" id="GO:0010038">
    <property type="term" value="P:response to metal ion"/>
    <property type="evidence" value="ECO:0007669"/>
    <property type="project" value="InterPro"/>
</dbReference>
<reference evidence="2" key="1">
    <citation type="journal article" date="2020" name="J. Eukaryot. Microbiol.">
        <title>De novo Sequencing, Assembly and Annotation of the Transcriptome for the Free-Living Testate Amoeba Arcella intermedia.</title>
        <authorList>
            <person name="Ribeiro G.M."/>
            <person name="Porfirio-Sousa A.L."/>
            <person name="Maurer-Alcala X.X."/>
            <person name="Katz L.A."/>
            <person name="Lahr D.J.G."/>
        </authorList>
    </citation>
    <scope>NUCLEOTIDE SEQUENCE</scope>
</reference>
<comment type="similarity">
    <text evidence="1">Belongs to the CutA family.</text>
</comment>
<dbReference type="PANTHER" id="PTHR23419">
    <property type="entry name" value="DIVALENT CATION TOLERANCE CUTA-RELATED"/>
    <property type="match status" value="1"/>
</dbReference>
<dbReference type="InterPro" id="IPR011322">
    <property type="entry name" value="N-reg_PII-like_a/b"/>
</dbReference>
<dbReference type="AlphaFoldDB" id="A0A6B2LU25"/>